<keyword evidence="11" id="KW-1185">Reference proteome</keyword>
<dbReference type="SMART" id="SM00862">
    <property type="entry name" value="Trans_reg_C"/>
    <property type="match status" value="1"/>
</dbReference>
<accession>A0A2P8FL75</accession>
<dbReference type="Gene3D" id="1.10.10.10">
    <property type="entry name" value="Winged helix-like DNA-binding domain superfamily/Winged helix DNA-binding domain"/>
    <property type="match status" value="1"/>
</dbReference>
<dbReference type="InterPro" id="IPR011006">
    <property type="entry name" value="CheY-like_superfamily"/>
</dbReference>
<keyword evidence="1 6" id="KW-0597">Phosphoprotein</keyword>
<dbReference type="CDD" id="cd00383">
    <property type="entry name" value="trans_reg_C"/>
    <property type="match status" value="1"/>
</dbReference>
<dbReference type="GO" id="GO:0000976">
    <property type="term" value="F:transcription cis-regulatory region binding"/>
    <property type="evidence" value="ECO:0007669"/>
    <property type="project" value="TreeGrafter"/>
</dbReference>
<dbReference type="Pfam" id="PF00072">
    <property type="entry name" value="Response_reg"/>
    <property type="match status" value="1"/>
</dbReference>
<dbReference type="GO" id="GO:0006355">
    <property type="term" value="P:regulation of DNA-templated transcription"/>
    <property type="evidence" value="ECO:0007669"/>
    <property type="project" value="InterPro"/>
</dbReference>
<evidence type="ECO:0000256" key="2">
    <source>
        <dbReference type="ARBA" id="ARBA00023012"/>
    </source>
</evidence>
<feature type="domain" description="Response regulatory" evidence="8">
    <location>
        <begin position="4"/>
        <end position="120"/>
    </location>
</feature>
<evidence type="ECO:0000256" key="6">
    <source>
        <dbReference type="PROSITE-ProRule" id="PRU00169"/>
    </source>
</evidence>
<dbReference type="GO" id="GO:0032993">
    <property type="term" value="C:protein-DNA complex"/>
    <property type="evidence" value="ECO:0007669"/>
    <property type="project" value="TreeGrafter"/>
</dbReference>
<dbReference type="InterPro" id="IPR016032">
    <property type="entry name" value="Sig_transdc_resp-reg_C-effctor"/>
</dbReference>
<dbReference type="InterPro" id="IPR039420">
    <property type="entry name" value="WalR-like"/>
</dbReference>
<reference evidence="10 11" key="1">
    <citation type="submission" date="2018-03" db="EMBL/GenBank/DDBJ databases">
        <title>Genomic Encyclopedia of Archaeal and Bacterial Type Strains, Phase II (KMG-II): from individual species to whole genera.</title>
        <authorList>
            <person name="Goeker M."/>
        </authorList>
    </citation>
    <scope>NUCLEOTIDE SEQUENCE [LARGE SCALE GENOMIC DNA]</scope>
    <source>
        <strain evidence="10 11">DSM 18107</strain>
    </source>
</reference>
<feature type="modified residue" description="4-aspartylphosphate" evidence="6">
    <location>
        <position position="55"/>
    </location>
</feature>
<evidence type="ECO:0000313" key="11">
    <source>
        <dbReference type="Proteomes" id="UP000240978"/>
    </source>
</evidence>
<feature type="domain" description="OmpR/PhoB-type" evidence="9">
    <location>
        <begin position="135"/>
        <end position="233"/>
    </location>
</feature>
<dbReference type="PROSITE" id="PS51755">
    <property type="entry name" value="OMPR_PHOB"/>
    <property type="match status" value="1"/>
</dbReference>
<keyword evidence="2" id="KW-0902">Two-component regulatory system</keyword>
<dbReference type="SMART" id="SM00448">
    <property type="entry name" value="REC"/>
    <property type="match status" value="1"/>
</dbReference>
<evidence type="ECO:0000256" key="1">
    <source>
        <dbReference type="ARBA" id="ARBA00022553"/>
    </source>
</evidence>
<dbReference type="GO" id="GO:0000156">
    <property type="term" value="F:phosphorelay response regulator activity"/>
    <property type="evidence" value="ECO:0007669"/>
    <property type="project" value="TreeGrafter"/>
</dbReference>
<dbReference type="PANTHER" id="PTHR48111">
    <property type="entry name" value="REGULATOR OF RPOS"/>
    <property type="match status" value="1"/>
</dbReference>
<keyword evidence="3" id="KW-0805">Transcription regulation</keyword>
<dbReference type="InterPro" id="IPR001789">
    <property type="entry name" value="Sig_transdc_resp-reg_receiver"/>
</dbReference>
<dbReference type="InterPro" id="IPR036388">
    <property type="entry name" value="WH-like_DNA-bd_sf"/>
</dbReference>
<dbReference type="SUPFAM" id="SSF46894">
    <property type="entry name" value="C-terminal effector domain of the bipartite response regulators"/>
    <property type="match status" value="1"/>
</dbReference>
<dbReference type="PANTHER" id="PTHR48111:SF1">
    <property type="entry name" value="TWO-COMPONENT RESPONSE REGULATOR ORR33"/>
    <property type="match status" value="1"/>
</dbReference>
<evidence type="ECO:0000313" key="10">
    <source>
        <dbReference type="EMBL" id="PSL22456.1"/>
    </source>
</evidence>
<feature type="DNA-binding region" description="OmpR/PhoB-type" evidence="7">
    <location>
        <begin position="135"/>
        <end position="233"/>
    </location>
</feature>
<dbReference type="AlphaFoldDB" id="A0A2P8FL75"/>
<dbReference type="CDD" id="cd17574">
    <property type="entry name" value="REC_OmpR"/>
    <property type="match status" value="1"/>
</dbReference>
<sequence>MRHRILLVEDESDLGNVVKQYLELMDFDVNWQQSGSDALEDFKRAPERYHIVLIDVNLPGMNGFELAEHVVRINNQVPFLFLTARGEKTDRLNGLKIGADDYVVKPFDVDELVLRIRNIIKRKQPVVAPDVVKANNVITIGNTQLFVDSLKLVTEQGDEIVLTPRECDLLVLFFHNVNRVIKREEILTKVWGSNDYFVGRSLDVFISRFRKYFQQNPGISIKNVYGIGFVFNVKFYDI</sequence>
<dbReference type="GO" id="GO:0005829">
    <property type="term" value="C:cytosol"/>
    <property type="evidence" value="ECO:0007669"/>
    <property type="project" value="TreeGrafter"/>
</dbReference>
<protein>
    <submittedName>
        <fullName evidence="10">DNA-binding response OmpR family regulator</fullName>
    </submittedName>
</protein>
<proteinExistence type="predicted"/>
<evidence type="ECO:0000256" key="7">
    <source>
        <dbReference type="PROSITE-ProRule" id="PRU01091"/>
    </source>
</evidence>
<evidence type="ECO:0000256" key="3">
    <source>
        <dbReference type="ARBA" id="ARBA00023015"/>
    </source>
</evidence>
<comment type="caution">
    <text evidence="10">The sequence shown here is derived from an EMBL/GenBank/DDBJ whole genome shotgun (WGS) entry which is preliminary data.</text>
</comment>
<keyword evidence="5" id="KW-0804">Transcription</keyword>
<gene>
    <name evidence="10" type="ORF">CLV42_12282</name>
</gene>
<dbReference type="OrthoDB" id="9790442at2"/>
<evidence type="ECO:0000259" key="9">
    <source>
        <dbReference type="PROSITE" id="PS51755"/>
    </source>
</evidence>
<evidence type="ECO:0000256" key="4">
    <source>
        <dbReference type="ARBA" id="ARBA00023125"/>
    </source>
</evidence>
<name>A0A2P8FL75_9BACT</name>
<keyword evidence="4 7" id="KW-0238">DNA-binding</keyword>
<dbReference type="InterPro" id="IPR001867">
    <property type="entry name" value="OmpR/PhoB-type_DNA-bd"/>
</dbReference>
<dbReference type="Pfam" id="PF00486">
    <property type="entry name" value="Trans_reg_C"/>
    <property type="match status" value="1"/>
</dbReference>
<dbReference type="PROSITE" id="PS50110">
    <property type="entry name" value="RESPONSE_REGULATORY"/>
    <property type="match status" value="1"/>
</dbReference>
<evidence type="ECO:0000259" key="8">
    <source>
        <dbReference type="PROSITE" id="PS50110"/>
    </source>
</evidence>
<dbReference type="EMBL" id="PYGK01000022">
    <property type="protein sequence ID" value="PSL22456.1"/>
    <property type="molecule type" value="Genomic_DNA"/>
</dbReference>
<dbReference type="RefSeq" id="WP_106605983.1">
    <property type="nucleotide sequence ID" value="NZ_PYGK01000022.1"/>
</dbReference>
<dbReference type="SUPFAM" id="SSF52172">
    <property type="entry name" value="CheY-like"/>
    <property type="match status" value="1"/>
</dbReference>
<organism evidence="10 11">
    <name type="scientific">Chitinophaga ginsengisoli</name>
    <dbReference type="NCBI Taxonomy" id="363837"/>
    <lineage>
        <taxon>Bacteria</taxon>
        <taxon>Pseudomonadati</taxon>
        <taxon>Bacteroidota</taxon>
        <taxon>Chitinophagia</taxon>
        <taxon>Chitinophagales</taxon>
        <taxon>Chitinophagaceae</taxon>
        <taxon>Chitinophaga</taxon>
    </lineage>
</organism>
<dbReference type="Proteomes" id="UP000240978">
    <property type="component" value="Unassembled WGS sequence"/>
</dbReference>
<dbReference type="Gene3D" id="3.40.50.2300">
    <property type="match status" value="1"/>
</dbReference>
<evidence type="ECO:0000256" key="5">
    <source>
        <dbReference type="ARBA" id="ARBA00023163"/>
    </source>
</evidence>